<evidence type="ECO:0000313" key="4">
    <source>
        <dbReference type="Proteomes" id="UP000607653"/>
    </source>
</evidence>
<dbReference type="EMBL" id="DUZY01000005">
    <property type="protein sequence ID" value="DAD40750.1"/>
    <property type="molecule type" value="Genomic_DNA"/>
</dbReference>
<name>A0A822Z826_NELNU</name>
<dbReference type="InterPro" id="IPR013320">
    <property type="entry name" value="ConA-like_dom_sf"/>
</dbReference>
<dbReference type="Proteomes" id="UP000607653">
    <property type="component" value="Unassembled WGS sequence"/>
</dbReference>
<dbReference type="InterPro" id="IPR050528">
    <property type="entry name" value="L-type_Lectin-RKs"/>
</dbReference>
<accession>A0A822Z826</accession>
<comment type="caution">
    <text evidence="3">The sequence shown here is derived from an EMBL/GenBank/DDBJ whole genome shotgun (WGS) entry which is preliminary data.</text>
</comment>
<evidence type="ECO:0000313" key="3">
    <source>
        <dbReference type="EMBL" id="DAD40750.1"/>
    </source>
</evidence>
<keyword evidence="1" id="KW-0547">Nucleotide-binding</keyword>
<dbReference type="PANTHER" id="PTHR27007">
    <property type="match status" value="1"/>
</dbReference>
<dbReference type="Gene3D" id="3.30.200.20">
    <property type="entry name" value="Phosphorylase Kinase, domain 1"/>
    <property type="match status" value="1"/>
</dbReference>
<dbReference type="SUPFAM" id="SSF49899">
    <property type="entry name" value="Concanavalin A-like lectins/glucanases"/>
    <property type="match status" value="1"/>
</dbReference>
<reference evidence="3 4" key="1">
    <citation type="journal article" date="2020" name="Mol. Biol. Evol.">
        <title>Distinct Expression and Methylation Patterns for Genes with Different Fates following a Single Whole-Genome Duplication in Flowering Plants.</title>
        <authorList>
            <person name="Shi T."/>
            <person name="Rahmani R.S."/>
            <person name="Gugger P.F."/>
            <person name="Wang M."/>
            <person name="Li H."/>
            <person name="Zhang Y."/>
            <person name="Li Z."/>
            <person name="Wang Q."/>
            <person name="Van de Peer Y."/>
            <person name="Marchal K."/>
            <person name="Chen J."/>
        </authorList>
    </citation>
    <scope>NUCLEOTIDE SEQUENCE [LARGE SCALE GENOMIC DNA]</scope>
    <source>
        <tissue evidence="3">Leaf</tissue>
    </source>
</reference>
<gene>
    <name evidence="3" type="ORF">HUJ06_015073</name>
</gene>
<protein>
    <submittedName>
        <fullName evidence="3">Uncharacterized protein</fullName>
    </submittedName>
</protein>
<proteinExistence type="predicted"/>
<keyword evidence="2" id="KW-0067">ATP-binding</keyword>
<dbReference type="GO" id="GO:0005524">
    <property type="term" value="F:ATP binding"/>
    <property type="evidence" value="ECO:0007669"/>
    <property type="project" value="UniProtKB-KW"/>
</dbReference>
<evidence type="ECO:0000256" key="1">
    <source>
        <dbReference type="ARBA" id="ARBA00022741"/>
    </source>
</evidence>
<evidence type="ECO:0000256" key="2">
    <source>
        <dbReference type="ARBA" id="ARBA00022840"/>
    </source>
</evidence>
<dbReference type="AlphaFoldDB" id="A0A822Z826"/>
<keyword evidence="4" id="KW-1185">Reference proteome</keyword>
<organism evidence="3 4">
    <name type="scientific">Nelumbo nucifera</name>
    <name type="common">Sacred lotus</name>
    <dbReference type="NCBI Taxonomy" id="4432"/>
    <lineage>
        <taxon>Eukaryota</taxon>
        <taxon>Viridiplantae</taxon>
        <taxon>Streptophyta</taxon>
        <taxon>Embryophyta</taxon>
        <taxon>Tracheophyta</taxon>
        <taxon>Spermatophyta</taxon>
        <taxon>Magnoliopsida</taxon>
        <taxon>Proteales</taxon>
        <taxon>Nelumbonaceae</taxon>
        <taxon>Nelumbo</taxon>
    </lineage>
</organism>
<sequence length="73" mass="8795">MARKRKFTELVEDWEMEYEPHRFKYKDLYLAIKGFRDKELLGSGGFGRVYRGILPPLKSKLWWRESPTSQDRG</sequence>